<feature type="domain" description="HTH gntR-type" evidence="4">
    <location>
        <begin position="27"/>
        <end position="97"/>
    </location>
</feature>
<dbReference type="InterPro" id="IPR036388">
    <property type="entry name" value="WH-like_DNA-bd_sf"/>
</dbReference>
<dbReference type="InterPro" id="IPR008920">
    <property type="entry name" value="TF_FadR/GntR_C"/>
</dbReference>
<dbReference type="PROSITE" id="PS50949">
    <property type="entry name" value="HTH_GNTR"/>
    <property type="match status" value="1"/>
</dbReference>
<dbReference type="GO" id="GO:0003700">
    <property type="term" value="F:DNA-binding transcription factor activity"/>
    <property type="evidence" value="ECO:0007669"/>
    <property type="project" value="InterPro"/>
</dbReference>
<keyword evidence="6" id="KW-1185">Reference proteome</keyword>
<dbReference type="InterPro" id="IPR011711">
    <property type="entry name" value="GntR_C"/>
</dbReference>
<keyword evidence="2" id="KW-0238">DNA-binding</keyword>
<gene>
    <name evidence="5" type="ORF">SAMN05421637_2241</name>
</gene>
<dbReference type="OrthoDB" id="9784718at2"/>
<evidence type="ECO:0000313" key="6">
    <source>
        <dbReference type="Proteomes" id="UP000183315"/>
    </source>
</evidence>
<dbReference type="InterPro" id="IPR000524">
    <property type="entry name" value="Tscrpt_reg_HTH_GntR"/>
</dbReference>
<organism evidence="5 6">
    <name type="scientific">Demequina mangrovi</name>
    <dbReference type="NCBI Taxonomy" id="1043493"/>
    <lineage>
        <taxon>Bacteria</taxon>
        <taxon>Bacillati</taxon>
        <taxon>Actinomycetota</taxon>
        <taxon>Actinomycetes</taxon>
        <taxon>Micrococcales</taxon>
        <taxon>Demequinaceae</taxon>
        <taxon>Demequina</taxon>
    </lineage>
</organism>
<dbReference type="CDD" id="cd07377">
    <property type="entry name" value="WHTH_GntR"/>
    <property type="match status" value="1"/>
</dbReference>
<sequence>MGLTWGTGAHAARSATHAAIFAPLAPLGRAEAVAQRLADAIHLGLLEQGERLPTEQDLGRQFGVATVTAREALESLRAAGLIETRRGRAGGSFVCGSGDDARAVLISRLAMLSRVELRDMGLVYGVIAGAAAERAALFATADEVRSLGTLVEDGAVSSGAAARRAENGIRIEVAALSRSARLVAEQVRLQSEFGPLLWIALQEHGVVTGNAARHRRLVEAIGNESPEEARGIVTEQVGWLLDRLLAIREGIER</sequence>
<name>A0A1H6ZYA6_9MICO</name>
<protein>
    <submittedName>
        <fullName evidence="5">Transcriptional regulator, GntR family</fullName>
    </submittedName>
</protein>
<dbReference type="EMBL" id="FNZI01000005">
    <property type="protein sequence ID" value="SEJ57164.1"/>
    <property type="molecule type" value="Genomic_DNA"/>
</dbReference>
<dbReference type="Pfam" id="PF07729">
    <property type="entry name" value="FCD"/>
    <property type="match status" value="1"/>
</dbReference>
<evidence type="ECO:0000313" key="5">
    <source>
        <dbReference type="EMBL" id="SEJ57164.1"/>
    </source>
</evidence>
<evidence type="ECO:0000259" key="4">
    <source>
        <dbReference type="PROSITE" id="PS50949"/>
    </source>
</evidence>
<dbReference type="GO" id="GO:0003677">
    <property type="term" value="F:DNA binding"/>
    <property type="evidence" value="ECO:0007669"/>
    <property type="project" value="UniProtKB-KW"/>
</dbReference>
<dbReference type="Gene3D" id="1.20.120.530">
    <property type="entry name" value="GntR ligand-binding domain-like"/>
    <property type="match status" value="1"/>
</dbReference>
<dbReference type="InterPro" id="IPR036390">
    <property type="entry name" value="WH_DNA-bd_sf"/>
</dbReference>
<dbReference type="PANTHER" id="PTHR43537:SF5">
    <property type="entry name" value="UXU OPERON TRANSCRIPTIONAL REGULATOR"/>
    <property type="match status" value="1"/>
</dbReference>
<keyword evidence="3" id="KW-0804">Transcription</keyword>
<dbReference type="SUPFAM" id="SSF46785">
    <property type="entry name" value="Winged helix' DNA-binding domain"/>
    <property type="match status" value="1"/>
</dbReference>
<evidence type="ECO:0000256" key="3">
    <source>
        <dbReference type="ARBA" id="ARBA00023163"/>
    </source>
</evidence>
<dbReference type="AlphaFoldDB" id="A0A1H6ZYA6"/>
<dbReference type="PRINTS" id="PR00035">
    <property type="entry name" value="HTHGNTR"/>
</dbReference>
<dbReference type="RefSeq" id="WP_042214820.1">
    <property type="nucleotide sequence ID" value="NZ_BBLU01000007.1"/>
</dbReference>
<proteinExistence type="predicted"/>
<dbReference type="Pfam" id="PF00392">
    <property type="entry name" value="GntR"/>
    <property type="match status" value="1"/>
</dbReference>
<dbReference type="Proteomes" id="UP000183315">
    <property type="component" value="Unassembled WGS sequence"/>
</dbReference>
<evidence type="ECO:0000256" key="1">
    <source>
        <dbReference type="ARBA" id="ARBA00023015"/>
    </source>
</evidence>
<dbReference type="SMART" id="SM00345">
    <property type="entry name" value="HTH_GNTR"/>
    <property type="match status" value="1"/>
</dbReference>
<dbReference type="SUPFAM" id="SSF48008">
    <property type="entry name" value="GntR ligand-binding domain-like"/>
    <property type="match status" value="1"/>
</dbReference>
<dbReference type="Gene3D" id="1.10.10.10">
    <property type="entry name" value="Winged helix-like DNA-binding domain superfamily/Winged helix DNA-binding domain"/>
    <property type="match status" value="1"/>
</dbReference>
<dbReference type="PANTHER" id="PTHR43537">
    <property type="entry name" value="TRANSCRIPTIONAL REGULATOR, GNTR FAMILY"/>
    <property type="match status" value="1"/>
</dbReference>
<evidence type="ECO:0000256" key="2">
    <source>
        <dbReference type="ARBA" id="ARBA00023125"/>
    </source>
</evidence>
<accession>A0A1H6ZYA6</accession>
<dbReference type="eggNOG" id="COG2186">
    <property type="taxonomic scope" value="Bacteria"/>
</dbReference>
<dbReference type="STRING" id="1043493.SAMN05421637_2241"/>
<reference evidence="6" key="1">
    <citation type="submission" date="2016-10" db="EMBL/GenBank/DDBJ databases">
        <authorList>
            <person name="Varghese N."/>
        </authorList>
    </citation>
    <scope>NUCLEOTIDE SEQUENCE [LARGE SCALE GENOMIC DNA]</scope>
    <source>
        <strain evidence="6">DSM 24868</strain>
    </source>
</reference>
<keyword evidence="1" id="KW-0805">Transcription regulation</keyword>